<comment type="similarity">
    <text evidence="1">Belongs to the short-chain dehydrogenases/reductases (SDR) family.</text>
</comment>
<dbReference type="InterPro" id="IPR057326">
    <property type="entry name" value="KR_dom"/>
</dbReference>
<accession>A0A2H3SFD1</accession>
<dbReference type="GO" id="GO:0016491">
    <property type="term" value="F:oxidoreductase activity"/>
    <property type="evidence" value="ECO:0007669"/>
    <property type="project" value="UniProtKB-KW"/>
</dbReference>
<dbReference type="Proteomes" id="UP000760494">
    <property type="component" value="Unassembled WGS sequence"/>
</dbReference>
<sequence>MQIALPGVALVTGAASGIGAGLAISFAKEGCAKLFLADVNFGGLQDTKAHIVAQVPNVRVEIFQVDISSDASVERMVDACVAMFGRLDYAINLAGVVPARTPIAETPVAMFDRVVSINQHGTWLCHRAEIRQMLKQDPLPDLGNVRGSIVTVSSLAGLNASSGMSPYSASKHATVGFAKTDAQDYGPQGIRINVICPGMIDTALFRQTSPADAPSKLANITPVRRLGNPEDVAFLAIVLCSSQATFLQGAVIPCDGGLSLQRGVL</sequence>
<evidence type="ECO:0000256" key="3">
    <source>
        <dbReference type="ARBA" id="ARBA00023002"/>
    </source>
</evidence>
<dbReference type="InterPro" id="IPR036291">
    <property type="entry name" value="NAD(P)-bd_dom_sf"/>
</dbReference>
<comment type="caution">
    <text evidence="5">The sequence shown here is derived from an EMBL/GenBank/DDBJ whole genome shotgun (WGS) entry which is preliminary data.</text>
</comment>
<protein>
    <recommendedName>
        <fullName evidence="4">Ketoreductase domain-containing protein</fullName>
    </recommendedName>
</protein>
<organism evidence="5 6">
    <name type="scientific">Fusarium fujikuroi</name>
    <name type="common">Bakanae and foot rot disease fungus</name>
    <name type="synonym">Gibberella fujikuroi</name>
    <dbReference type="NCBI Taxonomy" id="5127"/>
    <lineage>
        <taxon>Eukaryota</taxon>
        <taxon>Fungi</taxon>
        <taxon>Dikarya</taxon>
        <taxon>Ascomycota</taxon>
        <taxon>Pezizomycotina</taxon>
        <taxon>Sordariomycetes</taxon>
        <taxon>Hypocreomycetidae</taxon>
        <taxon>Hypocreales</taxon>
        <taxon>Nectriaceae</taxon>
        <taxon>Fusarium</taxon>
        <taxon>Fusarium fujikuroi species complex</taxon>
    </lineage>
</organism>
<evidence type="ECO:0000313" key="6">
    <source>
        <dbReference type="Proteomes" id="UP000760494"/>
    </source>
</evidence>
<keyword evidence="3" id="KW-0560">Oxidoreductase</keyword>
<dbReference type="SUPFAM" id="SSF51735">
    <property type="entry name" value="NAD(P)-binding Rossmann-fold domains"/>
    <property type="match status" value="1"/>
</dbReference>
<dbReference type="PRINTS" id="PR00081">
    <property type="entry name" value="GDHRDH"/>
</dbReference>
<dbReference type="CDD" id="cd05233">
    <property type="entry name" value="SDR_c"/>
    <property type="match status" value="1"/>
</dbReference>
<dbReference type="SMART" id="SM00822">
    <property type="entry name" value="PKS_KR"/>
    <property type="match status" value="1"/>
</dbReference>
<dbReference type="AlphaFoldDB" id="A0A2H3SFD1"/>
<dbReference type="Pfam" id="PF13561">
    <property type="entry name" value="adh_short_C2"/>
    <property type="match status" value="1"/>
</dbReference>
<reference evidence="5" key="1">
    <citation type="submission" date="2019-05" db="EMBL/GenBank/DDBJ databases">
        <authorList>
            <person name="Piombo E."/>
        </authorList>
    </citation>
    <scope>NUCLEOTIDE SEQUENCE</scope>
    <source>
        <strain evidence="5">C2S</strain>
    </source>
</reference>
<evidence type="ECO:0000313" key="5">
    <source>
        <dbReference type="EMBL" id="VTT71061.1"/>
    </source>
</evidence>
<dbReference type="Gene3D" id="3.40.50.720">
    <property type="entry name" value="NAD(P)-binding Rossmann-like Domain"/>
    <property type="match status" value="1"/>
</dbReference>
<proteinExistence type="inferred from homology"/>
<evidence type="ECO:0000256" key="2">
    <source>
        <dbReference type="ARBA" id="ARBA00022857"/>
    </source>
</evidence>
<dbReference type="EMBL" id="CABFJX010000312">
    <property type="protein sequence ID" value="VTT71061.1"/>
    <property type="molecule type" value="Genomic_DNA"/>
</dbReference>
<evidence type="ECO:0000256" key="1">
    <source>
        <dbReference type="ARBA" id="ARBA00006484"/>
    </source>
</evidence>
<dbReference type="PRINTS" id="PR00080">
    <property type="entry name" value="SDRFAMILY"/>
</dbReference>
<evidence type="ECO:0000259" key="4">
    <source>
        <dbReference type="SMART" id="SM00822"/>
    </source>
</evidence>
<name>A0A2H3SFD1_FUSFU</name>
<keyword evidence="2" id="KW-0521">NADP</keyword>
<gene>
    <name evidence="5" type="ORF">C2S_8291</name>
</gene>
<dbReference type="FunFam" id="3.40.50.720:FF:000084">
    <property type="entry name" value="Short-chain dehydrogenase reductase"/>
    <property type="match status" value="1"/>
</dbReference>
<dbReference type="PANTHER" id="PTHR24321">
    <property type="entry name" value="DEHYDROGENASES, SHORT CHAIN"/>
    <property type="match status" value="1"/>
</dbReference>
<dbReference type="InterPro" id="IPR002347">
    <property type="entry name" value="SDR_fam"/>
</dbReference>
<dbReference type="PANTHER" id="PTHR24321:SF12">
    <property type="entry name" value="SHORT-CHAIN DEHYDROGENASE_REDUCTASE FAMILY, PUTATIVE (AFU_ORTHOLOGUE AFUA_5G14340)-RELATED"/>
    <property type="match status" value="1"/>
</dbReference>
<feature type="domain" description="Ketoreductase" evidence="4">
    <location>
        <begin position="7"/>
        <end position="232"/>
    </location>
</feature>